<evidence type="ECO:0000313" key="1">
    <source>
        <dbReference type="EMBL" id="JAD92057.1"/>
    </source>
</evidence>
<reference evidence="1" key="1">
    <citation type="submission" date="2014-09" db="EMBL/GenBank/DDBJ databases">
        <authorList>
            <person name="Magalhaes I.L.F."/>
            <person name="Oliveira U."/>
            <person name="Santos F.R."/>
            <person name="Vidigal T.H.D.A."/>
            <person name="Brescovit A.D."/>
            <person name="Santos A.J."/>
        </authorList>
    </citation>
    <scope>NUCLEOTIDE SEQUENCE</scope>
    <source>
        <tissue evidence="1">Shoot tissue taken approximately 20 cm above the soil surface</tissue>
    </source>
</reference>
<protein>
    <submittedName>
        <fullName evidence="1">CHR930</fullName>
    </submittedName>
</protein>
<organism evidence="1">
    <name type="scientific">Arundo donax</name>
    <name type="common">Giant reed</name>
    <name type="synonym">Donax arundinaceus</name>
    <dbReference type="NCBI Taxonomy" id="35708"/>
    <lineage>
        <taxon>Eukaryota</taxon>
        <taxon>Viridiplantae</taxon>
        <taxon>Streptophyta</taxon>
        <taxon>Embryophyta</taxon>
        <taxon>Tracheophyta</taxon>
        <taxon>Spermatophyta</taxon>
        <taxon>Magnoliopsida</taxon>
        <taxon>Liliopsida</taxon>
        <taxon>Poales</taxon>
        <taxon>Poaceae</taxon>
        <taxon>PACMAD clade</taxon>
        <taxon>Arundinoideae</taxon>
        <taxon>Arundineae</taxon>
        <taxon>Arundo</taxon>
    </lineage>
</organism>
<sequence length="22" mass="2509">MQSTKLMFIQSSTVFSMTLNTL</sequence>
<name>A0A0A9E7V3_ARUDO</name>
<accession>A0A0A9E7V3</accession>
<reference evidence="1" key="2">
    <citation type="journal article" date="2015" name="Data Brief">
        <title>Shoot transcriptome of the giant reed, Arundo donax.</title>
        <authorList>
            <person name="Barrero R.A."/>
            <person name="Guerrero F.D."/>
            <person name="Moolhuijzen P."/>
            <person name="Goolsby J.A."/>
            <person name="Tidwell J."/>
            <person name="Bellgard S.E."/>
            <person name="Bellgard M.I."/>
        </authorList>
    </citation>
    <scope>NUCLEOTIDE SEQUENCE</scope>
    <source>
        <tissue evidence="1">Shoot tissue taken approximately 20 cm above the soil surface</tissue>
    </source>
</reference>
<dbReference type="EMBL" id="GBRH01205838">
    <property type="protein sequence ID" value="JAD92057.1"/>
    <property type="molecule type" value="Transcribed_RNA"/>
</dbReference>
<dbReference type="AlphaFoldDB" id="A0A0A9E7V3"/>
<proteinExistence type="predicted"/>